<sequence length="68" mass="8185">MKAVFIKIVAYAFLFLVFIFPIFLFSYFVQLRLFLIIPIILYIILFYNGIVINENNQIVEFEIEEKTK</sequence>
<dbReference type="EMBL" id="QFAY01000048">
    <property type="protein sequence ID" value="MBP2622294.1"/>
    <property type="molecule type" value="Genomic_DNA"/>
</dbReference>
<evidence type="ECO:0000313" key="2">
    <source>
        <dbReference type="EMBL" id="MBP2622294.1"/>
    </source>
</evidence>
<keyword evidence="3" id="KW-1185">Reference proteome</keyword>
<keyword evidence="1" id="KW-0472">Membrane</keyword>
<name>A0ABS5B2V6_9STRE</name>
<reference evidence="2 3" key="1">
    <citation type="submission" date="2018-05" db="EMBL/GenBank/DDBJ databases">
        <title>Draft genome sequence of Streptococcus panodentis CCUG 70867T.</title>
        <authorList>
            <person name="Salva-Serra F."/>
            <person name="Mendez V."/>
            <person name="Jaen-Luchoro D."/>
            <person name="Gonzales-Siles L."/>
            <person name="Karlsson R."/>
            <person name="Engstrom-Jakobsson H."/>
            <person name="Busquets A."/>
            <person name="Gomila M."/>
            <person name="Pineiro-Iglesias B."/>
            <person name="Bennasar-Figueras A."/>
            <person name="Seeger M."/>
            <person name="Moore E."/>
        </authorList>
    </citation>
    <scope>NUCLEOTIDE SEQUENCE [LARGE SCALE GENOMIC DNA]</scope>
    <source>
        <strain evidence="2 3">CCUG 70867</strain>
    </source>
</reference>
<protein>
    <submittedName>
        <fullName evidence="2">Uncharacterized protein</fullName>
    </submittedName>
</protein>
<comment type="caution">
    <text evidence="2">The sequence shown here is derived from an EMBL/GenBank/DDBJ whole genome shotgun (WGS) entry which is preliminary data.</text>
</comment>
<organism evidence="2 3">
    <name type="scientific">Streptococcus panodentis</name>
    <dbReference type="NCBI Taxonomy" id="1581472"/>
    <lineage>
        <taxon>Bacteria</taxon>
        <taxon>Bacillati</taxon>
        <taxon>Bacillota</taxon>
        <taxon>Bacilli</taxon>
        <taxon>Lactobacillales</taxon>
        <taxon>Streptococcaceae</taxon>
        <taxon>Streptococcus</taxon>
    </lineage>
</organism>
<feature type="transmembrane region" description="Helical" evidence="1">
    <location>
        <begin position="34"/>
        <end position="52"/>
    </location>
</feature>
<dbReference type="Proteomes" id="UP001519349">
    <property type="component" value="Unassembled WGS sequence"/>
</dbReference>
<accession>A0ABS5B2V6</accession>
<evidence type="ECO:0000313" key="3">
    <source>
        <dbReference type="Proteomes" id="UP001519349"/>
    </source>
</evidence>
<evidence type="ECO:0000256" key="1">
    <source>
        <dbReference type="SAM" id="Phobius"/>
    </source>
</evidence>
<proteinExistence type="predicted"/>
<keyword evidence="1" id="KW-0812">Transmembrane</keyword>
<keyword evidence="1" id="KW-1133">Transmembrane helix</keyword>
<gene>
    <name evidence="2" type="ORF">DHL47_13470</name>
</gene>
<feature type="transmembrane region" description="Helical" evidence="1">
    <location>
        <begin position="9"/>
        <end position="28"/>
    </location>
</feature>